<name>A0A848II79_9BURK</name>
<organism evidence="3 4">
    <name type="scientific">Paraburkholderia polaris</name>
    <dbReference type="NCBI Taxonomy" id="2728848"/>
    <lineage>
        <taxon>Bacteria</taxon>
        <taxon>Pseudomonadati</taxon>
        <taxon>Pseudomonadota</taxon>
        <taxon>Betaproteobacteria</taxon>
        <taxon>Burkholderiales</taxon>
        <taxon>Burkholderiaceae</taxon>
        <taxon>Paraburkholderia</taxon>
    </lineage>
</organism>
<dbReference type="InterPro" id="IPR018640">
    <property type="entry name" value="DUF2063"/>
</dbReference>
<dbReference type="InterPro" id="IPR044922">
    <property type="entry name" value="DUF2063_N_sf"/>
</dbReference>
<evidence type="ECO:0000259" key="2">
    <source>
        <dbReference type="Pfam" id="PF09836"/>
    </source>
</evidence>
<dbReference type="AlphaFoldDB" id="A0A848II79"/>
<dbReference type="EMBL" id="JABBGJ010000025">
    <property type="protein sequence ID" value="NMM00843.1"/>
    <property type="molecule type" value="Genomic_DNA"/>
</dbReference>
<proteinExistence type="predicted"/>
<sequence>MLTPLESLQRMFAESLESEQRPVLSRLQCTAREVDHAQARADSPTCATGQTPCSTGTGTGNGTGDRLTDNLRQRLDLYCSSIRANRRTALASAYPVLLALVGAAYFDALSMAYTQAHPSQSGDLNRFGAALPAFIETYEPAPRFRYFADLARLEWSLHLAYFAADANVLTQPEWAAIRPEDLLDAKLAVHPACALISSRYTIAGIWTAHQPAGSFPADIESPTYALVVRPLWRPHILIQCAAAHAAFDALQRGATLNEALDSAFAIDVEFNFTSQWRAWIAASAITGLQPGTQNAPPTLAPAP</sequence>
<feature type="region of interest" description="Disordered" evidence="1">
    <location>
        <begin position="38"/>
        <end position="66"/>
    </location>
</feature>
<dbReference type="Pfam" id="PF09836">
    <property type="entry name" value="DUF2063"/>
    <property type="match status" value="1"/>
</dbReference>
<dbReference type="Proteomes" id="UP000544134">
    <property type="component" value="Unassembled WGS sequence"/>
</dbReference>
<protein>
    <submittedName>
        <fullName evidence="3">DUF2063 domain-containing protein</fullName>
    </submittedName>
</protein>
<comment type="caution">
    <text evidence="3">The sequence shown here is derived from an EMBL/GenBank/DDBJ whole genome shotgun (WGS) entry which is preliminary data.</text>
</comment>
<dbReference type="RefSeq" id="WP_169487714.1">
    <property type="nucleotide sequence ID" value="NZ_JABBGJ010000025.1"/>
</dbReference>
<accession>A0A848II79</accession>
<evidence type="ECO:0000256" key="1">
    <source>
        <dbReference type="SAM" id="MobiDB-lite"/>
    </source>
</evidence>
<feature type="compositionally biased region" description="Polar residues" evidence="1">
    <location>
        <begin position="45"/>
        <end position="54"/>
    </location>
</feature>
<gene>
    <name evidence="3" type="ORF">HHL24_23245</name>
</gene>
<dbReference type="Gene3D" id="1.10.150.690">
    <property type="entry name" value="DUF2063"/>
    <property type="match status" value="1"/>
</dbReference>
<feature type="domain" description="Putative DNA-binding" evidence="2">
    <location>
        <begin position="69"/>
        <end position="135"/>
    </location>
</feature>
<evidence type="ECO:0000313" key="4">
    <source>
        <dbReference type="Proteomes" id="UP000544134"/>
    </source>
</evidence>
<evidence type="ECO:0000313" key="3">
    <source>
        <dbReference type="EMBL" id="NMM00843.1"/>
    </source>
</evidence>
<keyword evidence="4" id="KW-1185">Reference proteome</keyword>
<reference evidence="3 4" key="1">
    <citation type="submission" date="2020-04" db="EMBL/GenBank/DDBJ databases">
        <title>Paraburkholderia sp. RP-4-7 isolated from soil.</title>
        <authorList>
            <person name="Dahal R.H."/>
        </authorList>
    </citation>
    <scope>NUCLEOTIDE SEQUENCE [LARGE SCALE GENOMIC DNA]</scope>
    <source>
        <strain evidence="3 4">RP-4-7</strain>
    </source>
</reference>